<sequence length="469" mass="52993">MASIATIPIEILQQIFYFSCLNVSPDHKEVYAMMLGPSDGPSPVQHVLLHVCRRWHDAASSASYLWSSIRISWPRYSLLREDKVKHFVRAVVQRSGTALLDIALIGKAWDEVAFILISESHRWRTLRVSNTYSPKQLWAYRTLQDKLPALESLAFASPVRPRESAETWKGYFEVMTMMLSNVPSLRSLDGYREMLFLPFPWAQITDFKIVSEPSVMVPTPLPHWSEGFTYCSSVLRLVIVGLAPKDDTKILMPSVQELHCHHHGESWVSCFVLPALHTLSIPGTALANLQVLLERSGCQLTTLILDVSPDWCWDDETVSDFHAIAPQLTHLKSLKVFLQEKFSPLRIVPHLASLLNPLSNDMFPRLEEFLLELRYQNETDGAMEMLRAALVVMEGVIQPTLKFASVELAHCRGRGVGPLDAQPVFGLDEYSKLQTRARADGVLTRVLLTDSDITQEVISGHVLVDDYLH</sequence>
<dbReference type="Gene3D" id="1.20.1280.50">
    <property type="match status" value="1"/>
</dbReference>
<proteinExistence type="predicted"/>
<reference evidence="1 2" key="1">
    <citation type="journal article" date="2015" name="Fungal Genet. Biol.">
        <title>Evolution of novel wood decay mechanisms in Agaricales revealed by the genome sequences of Fistulina hepatica and Cylindrobasidium torrendii.</title>
        <authorList>
            <person name="Floudas D."/>
            <person name="Held B.W."/>
            <person name="Riley R."/>
            <person name="Nagy L.G."/>
            <person name="Koehler G."/>
            <person name="Ransdell A.S."/>
            <person name="Younus H."/>
            <person name="Chow J."/>
            <person name="Chiniquy J."/>
            <person name="Lipzen A."/>
            <person name="Tritt A."/>
            <person name="Sun H."/>
            <person name="Haridas S."/>
            <person name="LaButti K."/>
            <person name="Ohm R.A."/>
            <person name="Kues U."/>
            <person name="Blanchette R.A."/>
            <person name="Grigoriev I.V."/>
            <person name="Minto R.E."/>
            <person name="Hibbett D.S."/>
        </authorList>
    </citation>
    <scope>NUCLEOTIDE SEQUENCE [LARGE SCALE GENOMIC DNA]</scope>
    <source>
        <strain evidence="1 2">FP15055 ss-10</strain>
    </source>
</reference>
<dbReference type="AlphaFoldDB" id="A0A0D7BDL6"/>
<gene>
    <name evidence="1" type="ORF">CYLTODRAFT_421396</name>
</gene>
<dbReference type="Proteomes" id="UP000054007">
    <property type="component" value="Unassembled WGS sequence"/>
</dbReference>
<keyword evidence="2" id="KW-1185">Reference proteome</keyword>
<dbReference type="OrthoDB" id="3217549at2759"/>
<evidence type="ECO:0000313" key="2">
    <source>
        <dbReference type="Proteomes" id="UP000054007"/>
    </source>
</evidence>
<organism evidence="1 2">
    <name type="scientific">Cylindrobasidium torrendii FP15055 ss-10</name>
    <dbReference type="NCBI Taxonomy" id="1314674"/>
    <lineage>
        <taxon>Eukaryota</taxon>
        <taxon>Fungi</taxon>
        <taxon>Dikarya</taxon>
        <taxon>Basidiomycota</taxon>
        <taxon>Agaricomycotina</taxon>
        <taxon>Agaricomycetes</taxon>
        <taxon>Agaricomycetidae</taxon>
        <taxon>Agaricales</taxon>
        <taxon>Marasmiineae</taxon>
        <taxon>Physalacriaceae</taxon>
        <taxon>Cylindrobasidium</taxon>
    </lineage>
</organism>
<name>A0A0D7BDL6_9AGAR</name>
<evidence type="ECO:0000313" key="1">
    <source>
        <dbReference type="EMBL" id="KIY68647.1"/>
    </source>
</evidence>
<protein>
    <submittedName>
        <fullName evidence="1">Uncharacterized protein</fullName>
    </submittedName>
</protein>
<accession>A0A0D7BDL6</accession>
<dbReference type="EMBL" id="KN880498">
    <property type="protein sequence ID" value="KIY68647.1"/>
    <property type="molecule type" value="Genomic_DNA"/>
</dbReference>